<feature type="transmembrane region" description="Helical" evidence="1">
    <location>
        <begin position="58"/>
        <end position="77"/>
    </location>
</feature>
<evidence type="ECO:0000259" key="2">
    <source>
        <dbReference type="Pfam" id="PF02517"/>
    </source>
</evidence>
<dbReference type="GO" id="GO:0080120">
    <property type="term" value="P:CAAX-box protein maturation"/>
    <property type="evidence" value="ECO:0007669"/>
    <property type="project" value="UniProtKB-ARBA"/>
</dbReference>
<protein>
    <submittedName>
        <fullName evidence="3">CPBP family intramembrane metalloprotease</fullName>
    </submittedName>
</protein>
<dbReference type="GO" id="GO:0008237">
    <property type="term" value="F:metallopeptidase activity"/>
    <property type="evidence" value="ECO:0007669"/>
    <property type="project" value="UniProtKB-KW"/>
</dbReference>
<evidence type="ECO:0000313" key="4">
    <source>
        <dbReference type="Proteomes" id="UP000663203"/>
    </source>
</evidence>
<evidence type="ECO:0000313" key="3">
    <source>
        <dbReference type="EMBL" id="QSX00747.1"/>
    </source>
</evidence>
<reference evidence="3 4" key="1">
    <citation type="submission" date="2021-03" db="EMBL/GenBank/DDBJ databases">
        <title>Haloterrigena longa sp. nov. and Haloterrigena limicola sp. nov., extremely halophilic archaea isolated from a salt lake.</title>
        <authorList>
            <person name="Henglin C."/>
        </authorList>
    </citation>
    <scope>NUCLEOTIDE SEQUENCE [LARGE SCALE GENOMIC DNA]</scope>
    <source>
        <strain evidence="3 4">KZCA68</strain>
    </source>
</reference>
<feature type="transmembrane region" description="Helical" evidence="1">
    <location>
        <begin position="198"/>
        <end position="218"/>
    </location>
</feature>
<dbReference type="InterPro" id="IPR052710">
    <property type="entry name" value="CAAX_protease"/>
</dbReference>
<sequence>METSQRRREDGPLRSVLVAAGLTILGLLVANFTTLPAFLLDPALLESPADASRAARSVLLILNFVGFALAGAIYLAATDHGWAYVDLRMPSKRGWKYVGIGIVAILAFYFLVSIVVSTLSLPSSENQVMSYIDDDPTMVLIMIAIVFFFNAPAEEFLFRNIVQKRLYAAFSRLQAVVIASVIFGLVHFPSYALLSDSMLATAVPLATVTGGALVFGYLYAKTDNLLVPIVSHATFNAFQFGLLYLALEYDLFEEAQPTADAVVDALAAVPL</sequence>
<keyword evidence="3" id="KW-0645">Protease</keyword>
<feature type="domain" description="CAAX prenyl protease 2/Lysostaphin resistance protein A-like" evidence="2">
    <location>
        <begin position="138"/>
        <end position="238"/>
    </location>
</feature>
<dbReference type="GO" id="GO:0004175">
    <property type="term" value="F:endopeptidase activity"/>
    <property type="evidence" value="ECO:0007669"/>
    <property type="project" value="UniProtKB-ARBA"/>
</dbReference>
<evidence type="ECO:0000256" key="1">
    <source>
        <dbReference type="SAM" id="Phobius"/>
    </source>
</evidence>
<keyword evidence="1" id="KW-1133">Transmembrane helix</keyword>
<dbReference type="InterPro" id="IPR003675">
    <property type="entry name" value="Rce1/LyrA-like_dom"/>
</dbReference>
<gene>
    <name evidence="3" type="ORF">J0X25_07260</name>
</gene>
<feature type="transmembrane region" description="Helical" evidence="1">
    <location>
        <begin position="170"/>
        <end position="192"/>
    </location>
</feature>
<keyword evidence="3" id="KW-0482">Metalloprotease</keyword>
<dbReference type="PANTHER" id="PTHR36435">
    <property type="entry name" value="SLR1288 PROTEIN"/>
    <property type="match status" value="1"/>
</dbReference>
<dbReference type="Pfam" id="PF02517">
    <property type="entry name" value="Rce1-like"/>
    <property type="match status" value="1"/>
</dbReference>
<name>A0A8A2VHB7_9EURY</name>
<organism evidence="3 4">
    <name type="scientific">Haloterrigena alkaliphila</name>
    <dbReference type="NCBI Taxonomy" id="2816475"/>
    <lineage>
        <taxon>Archaea</taxon>
        <taxon>Methanobacteriati</taxon>
        <taxon>Methanobacteriota</taxon>
        <taxon>Stenosarchaea group</taxon>
        <taxon>Halobacteria</taxon>
        <taxon>Halobacteriales</taxon>
        <taxon>Natrialbaceae</taxon>
        <taxon>Haloterrigena</taxon>
    </lineage>
</organism>
<dbReference type="Proteomes" id="UP000663203">
    <property type="component" value="Chromosome"/>
</dbReference>
<dbReference type="KEGG" id="hakz:J0X25_07260"/>
<keyword evidence="4" id="KW-1185">Reference proteome</keyword>
<feature type="transmembrane region" description="Helical" evidence="1">
    <location>
        <begin position="139"/>
        <end position="158"/>
    </location>
</feature>
<keyword evidence="1" id="KW-0812">Transmembrane</keyword>
<dbReference type="PANTHER" id="PTHR36435:SF1">
    <property type="entry name" value="CAAX AMINO TERMINAL PROTEASE FAMILY PROTEIN"/>
    <property type="match status" value="1"/>
</dbReference>
<feature type="transmembrane region" description="Helical" evidence="1">
    <location>
        <begin position="97"/>
        <end position="119"/>
    </location>
</feature>
<keyword evidence="1" id="KW-0472">Membrane</keyword>
<dbReference type="RefSeq" id="WP_207290465.1">
    <property type="nucleotide sequence ID" value="NZ_CP071462.1"/>
</dbReference>
<proteinExistence type="predicted"/>
<keyword evidence="3" id="KW-0378">Hydrolase</keyword>
<feature type="transmembrane region" description="Helical" evidence="1">
    <location>
        <begin position="16"/>
        <end position="38"/>
    </location>
</feature>
<accession>A0A8A2VHB7</accession>
<dbReference type="AlphaFoldDB" id="A0A8A2VHB7"/>
<dbReference type="EMBL" id="CP071462">
    <property type="protein sequence ID" value="QSX00747.1"/>
    <property type="molecule type" value="Genomic_DNA"/>
</dbReference>
<feature type="transmembrane region" description="Helical" evidence="1">
    <location>
        <begin position="225"/>
        <end position="247"/>
    </location>
</feature>
<dbReference type="GeneID" id="63187091"/>